<evidence type="ECO:0000256" key="1">
    <source>
        <dbReference type="SAM" id="MobiDB-lite"/>
    </source>
</evidence>
<gene>
    <name evidence="2" type="ORF">JI739_07535</name>
</gene>
<accession>A0A936ZHY5</accession>
<keyword evidence="3" id="KW-1185">Reference proteome</keyword>
<feature type="compositionally biased region" description="Gly residues" evidence="1">
    <location>
        <begin position="54"/>
        <end position="66"/>
    </location>
</feature>
<protein>
    <submittedName>
        <fullName evidence="2">Uncharacterized protein</fullName>
    </submittedName>
</protein>
<comment type="caution">
    <text evidence="2">The sequence shown here is derived from an EMBL/GenBank/DDBJ whole genome shotgun (WGS) entry which is preliminary data.</text>
</comment>
<reference evidence="2" key="1">
    <citation type="submission" date="2021-01" db="EMBL/GenBank/DDBJ databases">
        <title>Ramlibacter sp. strain AW1 16S ribosomal RNA gene Genome sequencing and assembly.</title>
        <authorList>
            <person name="Kang M."/>
        </authorList>
    </citation>
    <scope>NUCLEOTIDE SEQUENCE</scope>
    <source>
        <strain evidence="2">AW1</strain>
    </source>
</reference>
<dbReference type="Proteomes" id="UP000613011">
    <property type="component" value="Unassembled WGS sequence"/>
</dbReference>
<feature type="region of interest" description="Disordered" evidence="1">
    <location>
        <begin position="1"/>
        <end position="66"/>
    </location>
</feature>
<proteinExistence type="predicted"/>
<dbReference type="AlphaFoldDB" id="A0A936ZHY5"/>
<dbReference type="RefSeq" id="WP_201683183.1">
    <property type="nucleotide sequence ID" value="NZ_JAEQNA010000001.1"/>
</dbReference>
<dbReference type="EMBL" id="JAEQNA010000001">
    <property type="protein sequence ID" value="MBL0420197.1"/>
    <property type="molecule type" value="Genomic_DNA"/>
</dbReference>
<sequence>MPEPTPRGITPPTPHMDREEPELRQEDDIPRRRGDGEGGAADQPPEPDQSSDGADGGSGGADGDGD</sequence>
<evidence type="ECO:0000313" key="2">
    <source>
        <dbReference type="EMBL" id="MBL0420197.1"/>
    </source>
</evidence>
<organism evidence="2 3">
    <name type="scientific">Ramlibacter aurantiacus</name>
    <dbReference type="NCBI Taxonomy" id="2801330"/>
    <lineage>
        <taxon>Bacteria</taxon>
        <taxon>Pseudomonadati</taxon>
        <taxon>Pseudomonadota</taxon>
        <taxon>Betaproteobacteria</taxon>
        <taxon>Burkholderiales</taxon>
        <taxon>Comamonadaceae</taxon>
        <taxon>Ramlibacter</taxon>
    </lineage>
</organism>
<name>A0A936ZHY5_9BURK</name>
<evidence type="ECO:0000313" key="3">
    <source>
        <dbReference type="Proteomes" id="UP000613011"/>
    </source>
</evidence>
<feature type="compositionally biased region" description="Pro residues" evidence="1">
    <location>
        <begin position="1"/>
        <end position="14"/>
    </location>
</feature>
<feature type="compositionally biased region" description="Basic and acidic residues" evidence="1">
    <location>
        <begin position="15"/>
        <end position="36"/>
    </location>
</feature>